<organism evidence="2 3">
    <name type="scientific">Gluconobacter japonicus</name>
    <dbReference type="NCBI Taxonomy" id="376620"/>
    <lineage>
        <taxon>Bacteria</taxon>
        <taxon>Pseudomonadati</taxon>
        <taxon>Pseudomonadota</taxon>
        <taxon>Alphaproteobacteria</taxon>
        <taxon>Acetobacterales</taxon>
        <taxon>Acetobacteraceae</taxon>
        <taxon>Gluconobacter</taxon>
    </lineage>
</organism>
<protein>
    <submittedName>
        <fullName evidence="2">Uncharacterized protein</fullName>
    </submittedName>
</protein>
<evidence type="ECO:0000313" key="2">
    <source>
        <dbReference type="EMBL" id="MBF0869832.1"/>
    </source>
</evidence>
<dbReference type="AlphaFoldDB" id="A0A9Q2FIB9"/>
<evidence type="ECO:0000313" key="3">
    <source>
        <dbReference type="Proteomes" id="UP000661006"/>
    </source>
</evidence>
<reference evidence="2" key="2">
    <citation type="submission" date="2020-11" db="EMBL/GenBank/DDBJ databases">
        <title>Description of novel Gluconobacter species.</title>
        <authorList>
            <person name="Cleenwerck I."/>
            <person name="Cnockaert M."/>
            <person name="Borremans W."/>
            <person name="Wieme A.D."/>
            <person name="De Vuyst L."/>
            <person name="Vandamme P."/>
        </authorList>
    </citation>
    <scope>NUCLEOTIDE SEQUENCE</scope>
    <source>
        <strain evidence="2">R71697</strain>
    </source>
</reference>
<comment type="caution">
    <text evidence="2">The sequence shown here is derived from an EMBL/GenBank/DDBJ whole genome shotgun (WGS) entry which is preliminary data.</text>
</comment>
<dbReference type="GeneID" id="81473653"/>
<name>A0A9Q2FIB9_GLUJA</name>
<dbReference type="OrthoDB" id="7274035at2"/>
<evidence type="ECO:0000256" key="1">
    <source>
        <dbReference type="SAM" id="MobiDB-lite"/>
    </source>
</evidence>
<feature type="region of interest" description="Disordered" evidence="1">
    <location>
        <begin position="76"/>
        <end position="118"/>
    </location>
</feature>
<accession>A0A9Q2FIB9</accession>
<sequence length="118" mass="13124">MHLEQRTGNVPGLVFATVRQGMTTRTFPIEVRQTASGHYISRMPDQRWSIECQTIDSALLMHAAVLFPVEHEHAPWLSNPRPAPLPTNQDSRIPEKAGSSSPSAKFTDKACSELTLEN</sequence>
<proteinExistence type="predicted"/>
<gene>
    <name evidence="2" type="ORF">HKD32_03015</name>
</gene>
<reference evidence="2" key="1">
    <citation type="submission" date="2020-04" db="EMBL/GenBank/DDBJ databases">
        <authorList>
            <person name="Sombolestani A."/>
        </authorList>
    </citation>
    <scope>NUCLEOTIDE SEQUENCE</scope>
    <source>
        <strain evidence="2">R71697</strain>
    </source>
</reference>
<dbReference type="EMBL" id="JABCQN010000001">
    <property type="protein sequence ID" value="MBF0869832.1"/>
    <property type="molecule type" value="Genomic_DNA"/>
</dbReference>
<dbReference type="RefSeq" id="WP_061931586.1">
    <property type="nucleotide sequence ID" value="NZ_CP191376.1"/>
</dbReference>
<dbReference type="Proteomes" id="UP000661006">
    <property type="component" value="Unassembled WGS sequence"/>
</dbReference>